<accession>A0A2V1P7S7</accession>
<evidence type="ECO:0000313" key="3">
    <source>
        <dbReference type="Proteomes" id="UP000245293"/>
    </source>
</evidence>
<sequence length="255" mass="29535">MPKSDVDYVPLRYTDQFLPVTRRRLNVMGYRYRKIYEWDCTKSKADQQKRDKYVYVEPVINFDHFNPRGQPVRPLSQKKYRAACRALGVQDAKGVNDHLVKAAGKLGAKIPWGQLSRHFTGKQSVIVYAWVHFRLWMAYQKVATPSGKTLPLPLFNLGIPYAVSFDVFVTGHCPPSETKSLPKTVEATTFQIEVEGLEPDGFPTTFWPVLSADYLYWQDFSRHAPFPRPDDEKRRVALERKRPKMRPKVPPHLAK</sequence>
<comment type="caution">
    <text evidence="2">The sequence shown here is derived from an EMBL/GenBank/DDBJ whole genome shotgun (WGS) entry which is preliminary data.</text>
</comment>
<organism evidence="2 3">
    <name type="scientific">Salibaculum griseiflavum</name>
    <dbReference type="NCBI Taxonomy" id="1914409"/>
    <lineage>
        <taxon>Bacteria</taxon>
        <taxon>Pseudomonadati</taxon>
        <taxon>Pseudomonadota</taxon>
        <taxon>Alphaproteobacteria</taxon>
        <taxon>Rhodobacterales</taxon>
        <taxon>Roseobacteraceae</taxon>
        <taxon>Salibaculum</taxon>
    </lineage>
</organism>
<feature type="compositionally biased region" description="Basic and acidic residues" evidence="1">
    <location>
        <begin position="228"/>
        <end position="240"/>
    </location>
</feature>
<reference evidence="3" key="1">
    <citation type="submission" date="2018-05" db="EMBL/GenBank/DDBJ databases">
        <authorList>
            <person name="Du Z."/>
            <person name="Wang X."/>
        </authorList>
    </citation>
    <scope>NUCLEOTIDE SEQUENCE [LARGE SCALE GENOMIC DNA]</scope>
    <source>
        <strain evidence="3">WDS4C29</strain>
    </source>
</reference>
<dbReference type="AlphaFoldDB" id="A0A2V1P7S7"/>
<feature type="region of interest" description="Disordered" evidence="1">
    <location>
        <begin position="227"/>
        <end position="255"/>
    </location>
</feature>
<evidence type="ECO:0000256" key="1">
    <source>
        <dbReference type="SAM" id="MobiDB-lite"/>
    </source>
</evidence>
<keyword evidence="3" id="KW-1185">Reference proteome</keyword>
<protein>
    <submittedName>
        <fullName evidence="2">Uncharacterized protein</fullName>
    </submittedName>
</protein>
<name>A0A2V1P7S7_9RHOB</name>
<gene>
    <name evidence="2" type="ORF">DFK10_00180</name>
</gene>
<dbReference type="RefSeq" id="WP_146193209.1">
    <property type="nucleotide sequence ID" value="NZ_QETF01000001.1"/>
</dbReference>
<dbReference type="Proteomes" id="UP000245293">
    <property type="component" value="Unassembled WGS sequence"/>
</dbReference>
<feature type="compositionally biased region" description="Basic residues" evidence="1">
    <location>
        <begin position="241"/>
        <end position="255"/>
    </location>
</feature>
<dbReference type="EMBL" id="QETF01000001">
    <property type="protein sequence ID" value="PWG18386.1"/>
    <property type="molecule type" value="Genomic_DNA"/>
</dbReference>
<evidence type="ECO:0000313" key="2">
    <source>
        <dbReference type="EMBL" id="PWG18386.1"/>
    </source>
</evidence>
<proteinExistence type="predicted"/>